<keyword evidence="1" id="KW-1133">Transmembrane helix</keyword>
<feature type="domain" description="YcxB-like C-terminal" evidence="2">
    <location>
        <begin position="104"/>
        <end position="153"/>
    </location>
</feature>
<keyword evidence="4" id="KW-1185">Reference proteome</keyword>
<evidence type="ECO:0000259" key="2">
    <source>
        <dbReference type="Pfam" id="PF14317"/>
    </source>
</evidence>
<name>A0ABS6X433_9BACT</name>
<protein>
    <submittedName>
        <fullName evidence="3">YcxB family protein</fullName>
    </submittedName>
</protein>
<dbReference type="Proteomes" id="UP000826188">
    <property type="component" value="Unassembled WGS sequence"/>
</dbReference>
<gene>
    <name evidence="3" type="ORF">KYK14_18680</name>
</gene>
<keyword evidence="1" id="KW-0472">Membrane</keyword>
<sequence>MEIKYTLNSEDYLNHQLYLASQSSRINTNRKKSWLITTLAFTFLAVLFYQQHMFGLMYYFLFFTIISGLFFPYYTRKRYKKHYKNFIEENYKTRFNEEIYINIKEDELLTKDRFSEGRMSLSELSEIVEAPTAFYLKTSIAHSLIIPKSALNQPYELKKQLTSISNKFQIPYSNAKNWHWK</sequence>
<comment type="caution">
    <text evidence="3">The sequence shown here is derived from an EMBL/GenBank/DDBJ whole genome shotgun (WGS) entry which is preliminary data.</text>
</comment>
<keyword evidence="1" id="KW-0812">Transmembrane</keyword>
<evidence type="ECO:0000313" key="3">
    <source>
        <dbReference type="EMBL" id="MBW3130596.1"/>
    </source>
</evidence>
<dbReference type="Pfam" id="PF14317">
    <property type="entry name" value="YcxB"/>
    <property type="match status" value="1"/>
</dbReference>
<evidence type="ECO:0000313" key="4">
    <source>
        <dbReference type="Proteomes" id="UP000826188"/>
    </source>
</evidence>
<reference evidence="3 4" key="1">
    <citation type="submission" date="2021-07" db="EMBL/GenBank/DDBJ databases">
        <title>Hymenobacter profundi sp. nov., isolated from deep-sea water.</title>
        <authorList>
            <person name="Kim M.K."/>
        </authorList>
    </citation>
    <scope>NUCLEOTIDE SEQUENCE [LARGE SCALE GENOMIC DNA]</scope>
    <source>
        <strain evidence="3 4">M2</strain>
    </source>
</reference>
<organism evidence="3 4">
    <name type="scientific">Hymenobacter profundi</name>
    <dbReference type="NCBI Taxonomy" id="1982110"/>
    <lineage>
        <taxon>Bacteria</taxon>
        <taxon>Pseudomonadati</taxon>
        <taxon>Bacteroidota</taxon>
        <taxon>Cytophagia</taxon>
        <taxon>Cytophagales</taxon>
        <taxon>Hymenobacteraceae</taxon>
        <taxon>Hymenobacter</taxon>
    </lineage>
</organism>
<feature type="transmembrane region" description="Helical" evidence="1">
    <location>
        <begin position="33"/>
        <end position="50"/>
    </location>
</feature>
<proteinExistence type="predicted"/>
<feature type="transmembrane region" description="Helical" evidence="1">
    <location>
        <begin position="56"/>
        <end position="74"/>
    </location>
</feature>
<dbReference type="InterPro" id="IPR025588">
    <property type="entry name" value="YcxB-like_C"/>
</dbReference>
<dbReference type="RefSeq" id="WP_219160938.1">
    <property type="nucleotide sequence ID" value="NZ_JAHWGL010000108.1"/>
</dbReference>
<accession>A0ABS6X433</accession>
<dbReference type="EMBL" id="JAHWGL010000108">
    <property type="protein sequence ID" value="MBW3130596.1"/>
    <property type="molecule type" value="Genomic_DNA"/>
</dbReference>
<evidence type="ECO:0000256" key="1">
    <source>
        <dbReference type="SAM" id="Phobius"/>
    </source>
</evidence>